<dbReference type="Gene3D" id="3.40.1260.10">
    <property type="entry name" value="DsrEFH-like"/>
    <property type="match status" value="1"/>
</dbReference>
<dbReference type="InterPro" id="IPR027396">
    <property type="entry name" value="DsrEFH-like"/>
</dbReference>
<name>C7LZY4_ACIFD</name>
<dbReference type="OrthoDB" id="9805634at2"/>
<reference evidence="1 2" key="1">
    <citation type="journal article" date="2009" name="Stand. Genomic Sci.">
        <title>Complete genome sequence of Acidimicrobium ferrooxidans type strain (ICP).</title>
        <authorList>
            <person name="Clum A."/>
            <person name="Nolan M."/>
            <person name="Lang E."/>
            <person name="Glavina Del Rio T."/>
            <person name="Tice H."/>
            <person name="Copeland A."/>
            <person name="Cheng J.F."/>
            <person name="Lucas S."/>
            <person name="Chen F."/>
            <person name="Bruce D."/>
            <person name="Goodwin L."/>
            <person name="Pitluck S."/>
            <person name="Ivanova N."/>
            <person name="Mavrommatis K."/>
            <person name="Mikhailova N."/>
            <person name="Pati A."/>
            <person name="Chen A."/>
            <person name="Palaniappan K."/>
            <person name="Goker M."/>
            <person name="Spring S."/>
            <person name="Land M."/>
            <person name="Hauser L."/>
            <person name="Chang Y.J."/>
            <person name="Jeffries C.C."/>
            <person name="Chain P."/>
            <person name="Bristow J."/>
            <person name="Eisen J.A."/>
            <person name="Markowitz V."/>
            <person name="Hugenholtz P."/>
            <person name="Kyrpides N.C."/>
            <person name="Klenk H.P."/>
            <person name="Lapidus A."/>
        </authorList>
    </citation>
    <scope>NUCLEOTIDE SEQUENCE [LARGE SCALE GENOMIC DNA]</scope>
    <source>
        <strain evidence="2">DSM 10331 / JCM 15462 / NBRC 103882 / ICP</strain>
    </source>
</reference>
<dbReference type="Proteomes" id="UP000000771">
    <property type="component" value="Chromosome"/>
</dbReference>
<keyword evidence="2" id="KW-1185">Reference proteome</keyword>
<dbReference type="AlphaFoldDB" id="C7LZY4"/>
<protein>
    <submittedName>
        <fullName evidence="1">Uncharacterized protein</fullName>
    </submittedName>
</protein>
<accession>C7LZY4</accession>
<dbReference type="SUPFAM" id="SSF75169">
    <property type="entry name" value="DsrEFH-like"/>
    <property type="match status" value="1"/>
</dbReference>
<gene>
    <name evidence="1" type="ordered locus">Afer_1366</name>
</gene>
<dbReference type="KEGG" id="afo:Afer_1366"/>
<dbReference type="EMBL" id="CP001631">
    <property type="protein sequence ID" value="ACU54292.1"/>
    <property type="molecule type" value="Genomic_DNA"/>
</dbReference>
<proteinExistence type="predicted"/>
<evidence type="ECO:0000313" key="2">
    <source>
        <dbReference type="Proteomes" id="UP000000771"/>
    </source>
</evidence>
<dbReference type="RefSeq" id="WP_015798776.1">
    <property type="nucleotide sequence ID" value="NC_013124.1"/>
</dbReference>
<organism evidence="1 2">
    <name type="scientific">Acidimicrobium ferrooxidans (strain DSM 10331 / JCM 15462 / NBRC 103882 / ICP)</name>
    <dbReference type="NCBI Taxonomy" id="525909"/>
    <lineage>
        <taxon>Bacteria</taxon>
        <taxon>Bacillati</taxon>
        <taxon>Actinomycetota</taxon>
        <taxon>Acidimicrobiia</taxon>
        <taxon>Acidimicrobiales</taxon>
        <taxon>Acidimicrobiaceae</taxon>
        <taxon>Acidimicrobium</taxon>
    </lineage>
</organism>
<dbReference type="Pfam" id="PF02635">
    <property type="entry name" value="DsrE"/>
    <property type="match status" value="1"/>
</dbReference>
<dbReference type="eggNOG" id="COG3370">
    <property type="taxonomic scope" value="Bacteria"/>
</dbReference>
<evidence type="ECO:0000313" key="1">
    <source>
        <dbReference type="EMBL" id="ACU54292.1"/>
    </source>
</evidence>
<dbReference type="HOGENOM" id="CLU_138323_3_0_11"/>
<sequence>MAKIAFWITAGPDQVGKAMSGLRLAERLKTRRGEDVKVYLFGPGVALADGTHTEVSAVLAELREGEVEVQACPANVDQLGLDHAVVEAQGVGLRPAGEVLVELVEAGYQVVGV</sequence>
<dbReference type="InterPro" id="IPR003787">
    <property type="entry name" value="Sulphur_relay_DsrE/F-like"/>
</dbReference>